<dbReference type="InterPro" id="IPR001680">
    <property type="entry name" value="WD40_rpt"/>
</dbReference>
<dbReference type="GO" id="GO:0031932">
    <property type="term" value="C:TORC2 complex"/>
    <property type="evidence" value="ECO:0007669"/>
    <property type="project" value="InterPro"/>
</dbReference>
<proteinExistence type="inferred from homology"/>
<evidence type="ECO:0000256" key="3">
    <source>
        <dbReference type="PROSITE-ProRule" id="PRU00221"/>
    </source>
</evidence>
<dbReference type="SUPFAM" id="SSF50998">
    <property type="entry name" value="Quinoprotein alcohol dehydrogenase-like"/>
    <property type="match status" value="1"/>
</dbReference>
<feature type="region of interest" description="Disordered" evidence="4">
    <location>
        <begin position="52"/>
        <end position="97"/>
    </location>
</feature>
<evidence type="ECO:0000256" key="2">
    <source>
        <dbReference type="ARBA" id="ARBA00018867"/>
    </source>
</evidence>
<feature type="region of interest" description="Disordered" evidence="4">
    <location>
        <begin position="145"/>
        <end position="166"/>
    </location>
</feature>
<dbReference type="GO" id="GO:0032956">
    <property type="term" value="P:regulation of actin cytoskeleton organization"/>
    <property type="evidence" value="ECO:0007669"/>
    <property type="project" value="TreeGrafter"/>
</dbReference>
<feature type="compositionally biased region" description="Basic and acidic residues" evidence="4">
    <location>
        <begin position="494"/>
        <end position="528"/>
    </location>
</feature>
<dbReference type="InterPro" id="IPR015943">
    <property type="entry name" value="WD40/YVTN_repeat-like_dom_sf"/>
</dbReference>
<dbReference type="AlphaFoldDB" id="A0A0F7UWJ1"/>
<dbReference type="GO" id="GO:0031929">
    <property type="term" value="P:TOR signaling"/>
    <property type="evidence" value="ECO:0007669"/>
    <property type="project" value="InterPro"/>
</dbReference>
<feature type="compositionally biased region" description="Acidic residues" evidence="4">
    <location>
        <begin position="534"/>
        <end position="546"/>
    </location>
</feature>
<feature type="compositionally biased region" description="Basic and acidic residues" evidence="4">
    <location>
        <begin position="58"/>
        <end position="67"/>
    </location>
</feature>
<feature type="compositionally biased region" description="Polar residues" evidence="4">
    <location>
        <begin position="148"/>
        <end position="166"/>
    </location>
</feature>
<keyword evidence="3" id="KW-0853">WD repeat</keyword>
<evidence type="ECO:0000256" key="4">
    <source>
        <dbReference type="SAM" id="MobiDB-lite"/>
    </source>
</evidence>
<evidence type="ECO:0000256" key="1">
    <source>
        <dbReference type="ARBA" id="ARBA00009890"/>
    </source>
</evidence>
<feature type="region of interest" description="Disordered" evidence="4">
    <location>
        <begin position="477"/>
        <end position="565"/>
    </location>
</feature>
<dbReference type="InterPro" id="IPR011047">
    <property type="entry name" value="Quinoprotein_ADH-like_sf"/>
</dbReference>
<protein>
    <recommendedName>
        <fullName evidence="2">Target of rapamycin complex subunit LST8</fullName>
    </recommendedName>
</protein>
<dbReference type="PANTHER" id="PTHR19842">
    <property type="entry name" value="G BETA-LIKE PROTEIN GBL"/>
    <property type="match status" value="1"/>
</dbReference>
<dbReference type="Pfam" id="PF00400">
    <property type="entry name" value="WD40"/>
    <property type="match status" value="2"/>
</dbReference>
<dbReference type="Gene3D" id="2.130.10.10">
    <property type="entry name" value="YVTN repeat-like/Quinoprotein amine dehydrogenase"/>
    <property type="match status" value="3"/>
</dbReference>
<organism evidence="5">
    <name type="scientific">Toxoplasma gondii (strain ATCC 50861 / VEG)</name>
    <dbReference type="NCBI Taxonomy" id="432359"/>
    <lineage>
        <taxon>Eukaryota</taxon>
        <taxon>Sar</taxon>
        <taxon>Alveolata</taxon>
        <taxon>Apicomplexa</taxon>
        <taxon>Conoidasida</taxon>
        <taxon>Coccidia</taxon>
        <taxon>Eucoccidiorida</taxon>
        <taxon>Eimeriorina</taxon>
        <taxon>Sarcocystidae</taxon>
        <taxon>Toxoplasma</taxon>
    </lineage>
</organism>
<name>A0A0F7UWJ1_TOXGV</name>
<dbReference type="PANTHER" id="PTHR19842:SF0">
    <property type="entry name" value="TARGET OF RAPAMYCIN COMPLEX SUBUNIT LST8"/>
    <property type="match status" value="1"/>
</dbReference>
<comment type="similarity">
    <text evidence="1">Belongs to the WD repeat LST8 family.</text>
</comment>
<dbReference type="PROSITE" id="PS50294">
    <property type="entry name" value="WD_REPEATS_REGION"/>
    <property type="match status" value="1"/>
</dbReference>
<reference evidence="5" key="1">
    <citation type="journal article" date="2015" name="PLoS ONE">
        <title>Comprehensive Evaluation of Toxoplasma gondii VEG and Neospora caninum LIV Genomes with Tachyzoite Stage Transcriptome and Proteome Defines Novel Transcript Features.</title>
        <authorList>
            <person name="Ramaprasad A."/>
            <person name="Mourier T."/>
            <person name="Naeem R."/>
            <person name="Malas T.B."/>
            <person name="Moussa E."/>
            <person name="Panigrahi A."/>
            <person name="Vermont S.J."/>
            <person name="Otto T.D."/>
            <person name="Wastling J."/>
            <person name="Pain A."/>
        </authorList>
    </citation>
    <scope>NUCLEOTIDE SEQUENCE</scope>
    <source>
        <strain evidence="5">VEG</strain>
    </source>
</reference>
<dbReference type="EMBL" id="LN714494">
    <property type="protein sequence ID" value="CEL72836.1"/>
    <property type="molecule type" value="Genomic_DNA"/>
</dbReference>
<gene>
    <name evidence="5" type="ORF">BN1205_034590</name>
</gene>
<feature type="compositionally biased region" description="Low complexity" evidence="4">
    <location>
        <begin position="83"/>
        <end position="95"/>
    </location>
</feature>
<dbReference type="InterPro" id="IPR037588">
    <property type="entry name" value="MLST8"/>
</dbReference>
<sequence length="707" mass="78285">MALPFPVLVAGGLDSCLFVWNAVSSACIATLKLPDEQVNTLATSQLPASSISARKHSIRSEDQEVHPADSGVPSNRQEDLLQSPWGSSDSSSGPSQNQTVLVAAAGHPSITVFDIGALGERSDDVLPIATLQGHEGNVRSLAFVPDPSRNSSVQTLGDRTSCSSPGNETGTSYLGGASLICSCGDDATCRIWDLRAPGHQMLLQNEPGVSINSVWSVPRPDLPCHIIAADANGALKAWNLRSNTTWELARPGRQLALSIVTGNGLGSEIAAVAKCGSLSTFSLAPVLSGTASLTFDSYFFPHGPNYVLSCRYSPVRHAVKSSAEAPRGSDCAAWRSREAQEELGAKRKQKQYAHAWWQQQKYAHEWWRKRGGGVWWQHLADENDGAVWGEKDREAAWADQARWGGQWWQEFRGAKPWWQQEAGGRAWWQQRGRKAWWQRPHLEHAGDGRKHIFQIGGWYVWEPCKDGHGRVEKFFRVDDGTATGQGPKGLGDGQRNDDDPDLTRDNEWVEQRKQTEGADAKKGRESSVPREFCSCEEDADEETQTAEEERKQITGTRNESEEGGETTWVQRMATTGADGVCVLWKREGNGEWTTERELTGHDRWVWDCTFSRDGKMLVTGGSDACCKLWSVETGKQFVEYFPEKNVGAAGERVRSTKALLAISLLDAPVEKKTWSKHQRENKLSMPRVREQRMRMCRGQKASPFANQ</sequence>
<evidence type="ECO:0000313" key="5">
    <source>
        <dbReference type="EMBL" id="CEL72836.1"/>
    </source>
</evidence>
<feature type="repeat" description="WD" evidence="3">
    <location>
        <begin position="598"/>
        <end position="639"/>
    </location>
</feature>
<accession>A0A0F7UWJ1</accession>
<dbReference type="GO" id="GO:0031931">
    <property type="term" value="C:TORC1 complex"/>
    <property type="evidence" value="ECO:0007669"/>
    <property type="project" value="InterPro"/>
</dbReference>
<dbReference type="PROSITE" id="PS50082">
    <property type="entry name" value="WD_REPEATS_2"/>
    <property type="match status" value="1"/>
</dbReference>
<dbReference type="SMART" id="SM00320">
    <property type="entry name" value="WD40"/>
    <property type="match status" value="4"/>
</dbReference>